<accession>A0A918I3L7</accession>
<dbReference type="Proteomes" id="UP000636661">
    <property type="component" value="Unassembled WGS sequence"/>
</dbReference>
<feature type="compositionally biased region" description="Basic and acidic residues" evidence="1">
    <location>
        <begin position="17"/>
        <end position="53"/>
    </location>
</feature>
<dbReference type="AlphaFoldDB" id="A0A918I3L7"/>
<protein>
    <submittedName>
        <fullName evidence="2">Uncharacterized protein</fullName>
    </submittedName>
</protein>
<reference evidence="2" key="2">
    <citation type="submission" date="2020-09" db="EMBL/GenBank/DDBJ databases">
        <authorList>
            <person name="Sun Q."/>
            <person name="Ohkuma M."/>
        </authorList>
    </citation>
    <scope>NUCLEOTIDE SEQUENCE</scope>
    <source>
        <strain evidence="2">JCM 4391</strain>
    </source>
</reference>
<dbReference type="RefSeq" id="WP_189554822.1">
    <property type="nucleotide sequence ID" value="NZ_BMTP01000031.1"/>
</dbReference>
<evidence type="ECO:0000313" key="2">
    <source>
        <dbReference type="EMBL" id="GGU67314.1"/>
    </source>
</evidence>
<feature type="compositionally biased region" description="Basic residues" evidence="1">
    <location>
        <begin position="71"/>
        <end position="82"/>
    </location>
</feature>
<feature type="region of interest" description="Disordered" evidence="1">
    <location>
        <begin position="1"/>
        <end position="87"/>
    </location>
</feature>
<evidence type="ECO:0000256" key="1">
    <source>
        <dbReference type="SAM" id="MobiDB-lite"/>
    </source>
</evidence>
<name>A0A918I3L7_9ACTN</name>
<comment type="caution">
    <text evidence="2">The sequence shown here is derived from an EMBL/GenBank/DDBJ whole genome shotgun (WGS) entry which is preliminary data.</text>
</comment>
<evidence type="ECO:0000313" key="3">
    <source>
        <dbReference type="Proteomes" id="UP000636661"/>
    </source>
</evidence>
<keyword evidence="3" id="KW-1185">Reference proteome</keyword>
<sequence length="147" mass="17036">MTAARVSPPDMSGLSGDWERLRKLREASDQDQGPDRDATTSRDHDVTDERQDQEHDDVQEDGHVDPEPQPRARRRTGGRRPAPRAADAVALTVRFEPEESDEVDDFLRDLRREAGRRRLDKAETVRELLRLAREHEPTRKALIRRLR</sequence>
<feature type="compositionally biased region" description="Basic and acidic residues" evidence="1">
    <location>
        <begin position="60"/>
        <end position="70"/>
    </location>
</feature>
<reference evidence="2" key="1">
    <citation type="journal article" date="2014" name="Int. J. Syst. Evol. Microbiol.">
        <title>Complete genome sequence of Corynebacterium casei LMG S-19264T (=DSM 44701T), isolated from a smear-ripened cheese.</title>
        <authorList>
            <consortium name="US DOE Joint Genome Institute (JGI-PGF)"/>
            <person name="Walter F."/>
            <person name="Albersmeier A."/>
            <person name="Kalinowski J."/>
            <person name="Ruckert C."/>
        </authorList>
    </citation>
    <scope>NUCLEOTIDE SEQUENCE</scope>
    <source>
        <strain evidence="2">JCM 4391</strain>
    </source>
</reference>
<gene>
    <name evidence="2" type="ORF">GCM10010274_64700</name>
</gene>
<dbReference type="EMBL" id="BMTP01000031">
    <property type="protein sequence ID" value="GGU67314.1"/>
    <property type="molecule type" value="Genomic_DNA"/>
</dbReference>
<organism evidence="2 3">
    <name type="scientific">Streptomyces lavendofoliae</name>
    <dbReference type="NCBI Taxonomy" id="67314"/>
    <lineage>
        <taxon>Bacteria</taxon>
        <taxon>Bacillati</taxon>
        <taxon>Actinomycetota</taxon>
        <taxon>Actinomycetes</taxon>
        <taxon>Kitasatosporales</taxon>
        <taxon>Streptomycetaceae</taxon>
        <taxon>Streptomyces</taxon>
    </lineage>
</organism>
<proteinExistence type="predicted"/>